<dbReference type="OrthoDB" id="9940110at2"/>
<dbReference type="Proteomes" id="UP000237381">
    <property type="component" value="Unassembled WGS sequence"/>
</dbReference>
<organism evidence="1 2">
    <name type="scientific">Paraburkholderia eburnea</name>
    <dbReference type="NCBI Taxonomy" id="1189126"/>
    <lineage>
        <taxon>Bacteria</taxon>
        <taxon>Pseudomonadati</taxon>
        <taxon>Pseudomonadota</taxon>
        <taxon>Betaproteobacteria</taxon>
        <taxon>Burkholderiales</taxon>
        <taxon>Burkholderiaceae</taxon>
        <taxon>Paraburkholderia</taxon>
    </lineage>
</organism>
<reference evidence="1 2" key="1">
    <citation type="submission" date="2018-01" db="EMBL/GenBank/DDBJ databases">
        <title>Genomic Encyclopedia of Type Strains, Phase III (KMG-III): the genomes of soil and plant-associated and newly described type strains.</title>
        <authorList>
            <person name="Whitman W."/>
        </authorList>
    </citation>
    <scope>NUCLEOTIDE SEQUENCE [LARGE SCALE GENOMIC DNA]</scope>
    <source>
        <strain evidence="1 2">JCM 18070</strain>
    </source>
</reference>
<comment type="caution">
    <text evidence="1">The sequence shown here is derived from an EMBL/GenBank/DDBJ whole genome shotgun (WGS) entry which is preliminary data.</text>
</comment>
<gene>
    <name evidence="1" type="ORF">B0G62_10110</name>
</gene>
<dbReference type="EMBL" id="PQGA01000001">
    <property type="protein sequence ID" value="POR55617.1"/>
    <property type="molecule type" value="Genomic_DNA"/>
</dbReference>
<keyword evidence="2" id="KW-1185">Reference proteome</keyword>
<evidence type="ECO:0000313" key="2">
    <source>
        <dbReference type="Proteomes" id="UP000237381"/>
    </source>
</evidence>
<name>A0A2S4MMM8_9BURK</name>
<protein>
    <submittedName>
        <fullName evidence="1">Uncharacterized protein</fullName>
    </submittedName>
</protein>
<sequence>MTSHHFNIETTGAAPINAQANSADTFAKLAAKGKLDASRMSSGANCVSAVHPHTLSTEASQ</sequence>
<accession>A0A2S4MMM8</accession>
<dbReference type="AlphaFoldDB" id="A0A2S4MMM8"/>
<dbReference type="RefSeq" id="WP_103701350.1">
    <property type="nucleotide sequence ID" value="NZ_PQGA01000001.1"/>
</dbReference>
<proteinExistence type="predicted"/>
<evidence type="ECO:0000313" key="1">
    <source>
        <dbReference type="EMBL" id="POR55617.1"/>
    </source>
</evidence>